<keyword evidence="4" id="KW-0378">Hydrolase</keyword>
<accession>A0AAE0KG74</accession>
<dbReference type="InterPro" id="IPR041569">
    <property type="entry name" value="AAA_lid_3"/>
</dbReference>
<reference evidence="10" key="1">
    <citation type="journal article" date="2023" name="Mol. Phylogenet. Evol.">
        <title>Genome-scale phylogeny and comparative genomics of the fungal order Sordariales.</title>
        <authorList>
            <person name="Hensen N."/>
            <person name="Bonometti L."/>
            <person name="Westerberg I."/>
            <person name="Brannstrom I.O."/>
            <person name="Guillou S."/>
            <person name="Cros-Aarteil S."/>
            <person name="Calhoun S."/>
            <person name="Haridas S."/>
            <person name="Kuo A."/>
            <person name="Mondo S."/>
            <person name="Pangilinan J."/>
            <person name="Riley R."/>
            <person name="LaButti K."/>
            <person name="Andreopoulos B."/>
            <person name="Lipzen A."/>
            <person name="Chen C."/>
            <person name="Yan M."/>
            <person name="Daum C."/>
            <person name="Ng V."/>
            <person name="Clum A."/>
            <person name="Steindorff A."/>
            <person name="Ohm R.A."/>
            <person name="Martin F."/>
            <person name="Silar P."/>
            <person name="Natvig D.O."/>
            <person name="Lalanne C."/>
            <person name="Gautier V."/>
            <person name="Ament-Velasquez S.L."/>
            <person name="Kruys A."/>
            <person name="Hutchinson M.I."/>
            <person name="Powell A.J."/>
            <person name="Barry K."/>
            <person name="Miller A.N."/>
            <person name="Grigoriev I.V."/>
            <person name="Debuchy R."/>
            <person name="Gladieux P."/>
            <person name="Hiltunen Thoren M."/>
            <person name="Johannesson H."/>
        </authorList>
    </citation>
    <scope>NUCLEOTIDE SEQUENCE</scope>
    <source>
        <strain evidence="10">CBS 232.78</strain>
    </source>
</reference>
<feature type="compositionally biased region" description="Polar residues" evidence="8">
    <location>
        <begin position="1373"/>
        <end position="1394"/>
    </location>
</feature>
<comment type="subcellular location">
    <subcellularLocation>
        <location evidence="1">Nucleus</location>
    </subcellularLocation>
</comment>
<feature type="compositionally biased region" description="Low complexity" evidence="8">
    <location>
        <begin position="1532"/>
        <end position="1552"/>
    </location>
</feature>
<dbReference type="SMART" id="SM00382">
    <property type="entry name" value="AAA"/>
    <property type="match status" value="2"/>
</dbReference>
<dbReference type="InterPro" id="IPR027417">
    <property type="entry name" value="P-loop_NTPase"/>
</dbReference>
<feature type="compositionally biased region" description="Basic and acidic residues" evidence="8">
    <location>
        <begin position="267"/>
        <end position="280"/>
    </location>
</feature>
<feature type="compositionally biased region" description="Acidic residues" evidence="8">
    <location>
        <begin position="427"/>
        <end position="444"/>
    </location>
</feature>
<evidence type="ECO:0000256" key="6">
    <source>
        <dbReference type="ARBA" id="ARBA00023117"/>
    </source>
</evidence>
<evidence type="ECO:0000256" key="7">
    <source>
        <dbReference type="ARBA" id="ARBA00023242"/>
    </source>
</evidence>
<name>A0AAE0KG74_9PEZI</name>
<dbReference type="PROSITE" id="PS00674">
    <property type="entry name" value="AAA"/>
    <property type="match status" value="1"/>
</dbReference>
<gene>
    <name evidence="10" type="ORF">B0H63DRAFT_399362</name>
</gene>
<dbReference type="FunFam" id="3.40.50.300:FF:000061">
    <property type="entry name" value="ATPase family, AAA domain-containing 2"/>
    <property type="match status" value="1"/>
</dbReference>
<reference evidence="10" key="2">
    <citation type="submission" date="2023-06" db="EMBL/GenBank/DDBJ databases">
        <authorList>
            <consortium name="Lawrence Berkeley National Laboratory"/>
            <person name="Haridas S."/>
            <person name="Hensen N."/>
            <person name="Bonometti L."/>
            <person name="Westerberg I."/>
            <person name="Brannstrom I.O."/>
            <person name="Guillou S."/>
            <person name="Cros-Aarteil S."/>
            <person name="Calhoun S."/>
            <person name="Kuo A."/>
            <person name="Mondo S."/>
            <person name="Pangilinan J."/>
            <person name="Riley R."/>
            <person name="LaButti K."/>
            <person name="Andreopoulos B."/>
            <person name="Lipzen A."/>
            <person name="Chen C."/>
            <person name="Yanf M."/>
            <person name="Daum C."/>
            <person name="Ng V."/>
            <person name="Clum A."/>
            <person name="Steindorff A."/>
            <person name="Ohm R."/>
            <person name="Martin F."/>
            <person name="Silar P."/>
            <person name="Natvig D."/>
            <person name="Lalanne C."/>
            <person name="Gautier V."/>
            <person name="Ament-velasquez S.L."/>
            <person name="Kruys A."/>
            <person name="Hutchinson M.I."/>
            <person name="Powell A.J."/>
            <person name="Barry K."/>
            <person name="Miller A.N."/>
            <person name="Grigoriev I.V."/>
            <person name="Debuchy R."/>
            <person name="Gladieux P."/>
            <person name="Thoren M.H."/>
            <person name="Johannesson H."/>
        </authorList>
    </citation>
    <scope>NUCLEOTIDE SEQUENCE</scope>
    <source>
        <strain evidence="10">CBS 232.78</strain>
    </source>
</reference>
<feature type="compositionally biased region" description="Basic residues" evidence="8">
    <location>
        <begin position="33"/>
        <end position="43"/>
    </location>
</feature>
<evidence type="ECO:0000256" key="1">
    <source>
        <dbReference type="ARBA" id="ARBA00004123"/>
    </source>
</evidence>
<proteinExistence type="inferred from homology"/>
<feature type="compositionally biased region" description="Polar residues" evidence="8">
    <location>
        <begin position="1555"/>
        <end position="1566"/>
    </location>
</feature>
<feature type="compositionally biased region" description="Polar residues" evidence="8">
    <location>
        <begin position="1436"/>
        <end position="1449"/>
    </location>
</feature>
<keyword evidence="11" id="KW-1185">Reference proteome</keyword>
<feature type="compositionally biased region" description="Polar residues" evidence="8">
    <location>
        <begin position="1697"/>
        <end position="1706"/>
    </location>
</feature>
<dbReference type="InterPro" id="IPR003593">
    <property type="entry name" value="AAA+_ATPase"/>
</dbReference>
<sequence>MPIKRKRDILDGFDPNKSDPDDENFDPSEARPRRSAKKSRAPRPKTPGGSRAKRPKYRGSDIEDDDDLSESDQEDSFGEDREEEDEDDEDDDDLPLNATGRRMRHAAVKQVSYKESTDEEESAAEDSDGKVGTGASKKPSSRPSRIVILKTAKMAGAPQRSKRGLKQEPAPVPPPTRRSTRARTEETEEPLVELSNSGRHVLVVRASGSRSPEPVGRATRNPGAGKGLKKPPDPIQEATQESGEPREAAVDSIEERDELAGSGPEDQVGKADEEVAKDADAQNQEIIEDSVEEKEKGPAEADTFPADDGDDDEDEDDAPLTRRTRASRATAAAPAPAEDADEETENPGNGRRLTRKSRLRSKKNLQEPSSDFEPGDDDGSASEAPGKNDEPDPNAEDDSSTPTPARGRGARGQARNAKRTRRSQPDSGDEVELDKDEMAEELEELRESSRSRPRRTRRRSPSIQYEEHTTKKRRTKPVNYSIPAIDPASLDVEEEEEAAATPARNRGRKNGANQAWERNFNSTYGPFGGGGGGGSLLAGPWGTGATGGVDSDSSDDEMVQRTGMGGTVGMTPTSAAPPVGLFGVPGQTHNADSLGGVGATPNVGKVKNQKAYADADPLGVDLSVDFSKVGGLQGHIDQLKEMVQLPLLYPELFLKFHVTPPRGVLFHGPPGTGKTLLARALANSVGSGGKKISFYMRKGADALSKWVGEAEKQLRLLFEEARRTQPSIIFFDEIDGLAPVRSSKQEQIHASIVSTLLALMDGMDGRGQVIVIGATNRPDNIDPALRRPGRFDREFYFPLPDVEGRRSIIDIHTQDWGISDEFKNGLAENTKGYGGADLRALCTEAALNAIQRTYPQIYAAKEKLVVDPDKITIHASDFMISVKKMIPSSERSASSAATPLPPLIEPLLKVQYTAILGVLDNILPRPKKKTALEEAMYEPYEDADHGFGRERMQTEFERSRIFRPRLLVCGLPGMGQNYLASAILHHLEGVHVQTLDLATLLGDGRPLEQVIVSLFTEVKRHKPSVIFIPNIDAWWTSISDSVITTFTTMLRNIPPADPVLLLATSETTPDSISPDILKELFGFSRRNRAIVDRPAREHRLEFFENIIANVRKSPTEFPDPSDRKKRVLEDLPVAPPPPPKELTKEEIKAQRKADLHSLNLLKMRLQPIMDQINRKYRKFRQPVIPISNVAYLFNESDPNFVRPDLTEGEQRPYEITLDKEGVEVIRETATGKCYYNLETNTIEERLANGFYARPIDFYKDINRLYLDAKNIGDRDRALKANELRTNVEVDVHDIGQALANQGIRFEEIYERQKKRTAEAEERSKKKKALQSVIDLVQSDVPGDGDSDSQGPVGMVFPKDPATTGARFAPMLSPRSNGNHDSSQSHPLTNGTSAPSRHDGEDVQMSGVDDDTQPYNADMTTPHRWRLGNPRPLGDSTRATVGTQLSQRSALTAVPTGVSPSAILNDASTTKTSDPSTRSGNWSTQNTNGPQSNQDSQLIDTQDQGLSGQSGDHSQSTSSGRDWAHSQAAGMAQGILPPRLGQGLQQQPQYGGLVSEESSPISSQGTSVRKAARDPSLTNILNDDGNTTVSSGSIRHSGSSNMSSQQPVIHEGKVTEFLNMLADRTSGCSVEQLEQINRELMDEIWKTRNEWNRMTVLSTLTSVFNDTISDIELVQGMLESSTQEQQQEQKDADAEAITASQQPQQDDSILDSPELEPYMHLGVV</sequence>
<dbReference type="Gene3D" id="1.10.8.60">
    <property type="match status" value="1"/>
</dbReference>
<dbReference type="Pfam" id="PF17862">
    <property type="entry name" value="AAA_lid_3"/>
    <property type="match status" value="1"/>
</dbReference>
<dbReference type="FunFam" id="3.40.50.300:FF:001218">
    <property type="entry name" value="AAA family ATPase, putative"/>
    <property type="match status" value="1"/>
</dbReference>
<feature type="compositionally biased region" description="Acidic residues" evidence="8">
    <location>
        <begin position="117"/>
        <end position="126"/>
    </location>
</feature>
<dbReference type="InterPro" id="IPR003960">
    <property type="entry name" value="ATPase_AAA_CS"/>
</dbReference>
<dbReference type="GO" id="GO:0003682">
    <property type="term" value="F:chromatin binding"/>
    <property type="evidence" value="ECO:0007669"/>
    <property type="project" value="TreeGrafter"/>
</dbReference>
<dbReference type="Gene3D" id="3.40.50.300">
    <property type="entry name" value="P-loop containing nucleotide triphosphate hydrolases"/>
    <property type="match status" value="2"/>
</dbReference>
<protein>
    <recommendedName>
        <fullName evidence="9">AAA+ ATPase domain-containing protein</fullName>
    </recommendedName>
</protein>
<evidence type="ECO:0000313" key="11">
    <source>
        <dbReference type="Proteomes" id="UP001285441"/>
    </source>
</evidence>
<dbReference type="InterPro" id="IPR045199">
    <property type="entry name" value="ATAD2-like"/>
</dbReference>
<evidence type="ECO:0000313" key="10">
    <source>
        <dbReference type="EMBL" id="KAK3375260.1"/>
    </source>
</evidence>
<feature type="region of interest" description="Disordered" evidence="8">
    <location>
        <begin position="1678"/>
        <end position="1723"/>
    </location>
</feature>
<dbReference type="GO" id="GO:0016887">
    <property type="term" value="F:ATP hydrolysis activity"/>
    <property type="evidence" value="ECO:0007669"/>
    <property type="project" value="InterPro"/>
</dbReference>
<feature type="compositionally biased region" description="Gly residues" evidence="8">
    <location>
        <begin position="535"/>
        <end position="547"/>
    </location>
</feature>
<feature type="region of interest" description="Disordered" evidence="8">
    <location>
        <begin position="535"/>
        <end position="561"/>
    </location>
</feature>
<feature type="compositionally biased region" description="Polar residues" evidence="8">
    <location>
        <begin position="1575"/>
        <end position="1588"/>
    </location>
</feature>
<dbReference type="SUPFAM" id="SSF52540">
    <property type="entry name" value="P-loop containing nucleoside triphosphate hydrolases"/>
    <property type="match status" value="2"/>
</dbReference>
<evidence type="ECO:0000256" key="3">
    <source>
        <dbReference type="ARBA" id="ARBA00022741"/>
    </source>
</evidence>
<dbReference type="EMBL" id="JAULSW010000007">
    <property type="protein sequence ID" value="KAK3375260.1"/>
    <property type="molecule type" value="Genomic_DNA"/>
</dbReference>
<feature type="compositionally biased region" description="Basic and acidic residues" evidence="8">
    <location>
        <begin position="8"/>
        <end position="19"/>
    </location>
</feature>
<feature type="compositionally biased region" description="Basic residues" evidence="8">
    <location>
        <begin position="451"/>
        <end position="460"/>
    </location>
</feature>
<feature type="compositionally biased region" description="Polar residues" evidence="8">
    <location>
        <begin position="1465"/>
        <end position="1519"/>
    </location>
</feature>
<dbReference type="GO" id="GO:0042393">
    <property type="term" value="F:histone binding"/>
    <property type="evidence" value="ECO:0007669"/>
    <property type="project" value="TreeGrafter"/>
</dbReference>
<feature type="compositionally biased region" description="Acidic residues" evidence="8">
    <location>
        <begin position="305"/>
        <end position="318"/>
    </location>
</feature>
<dbReference type="GO" id="GO:0006334">
    <property type="term" value="P:nucleosome assembly"/>
    <property type="evidence" value="ECO:0007669"/>
    <property type="project" value="TreeGrafter"/>
</dbReference>
<feature type="region of interest" description="Disordered" evidence="8">
    <location>
        <begin position="1114"/>
        <end position="1142"/>
    </location>
</feature>
<organism evidence="10 11">
    <name type="scientific">Podospora didyma</name>
    <dbReference type="NCBI Taxonomy" id="330526"/>
    <lineage>
        <taxon>Eukaryota</taxon>
        <taxon>Fungi</taxon>
        <taxon>Dikarya</taxon>
        <taxon>Ascomycota</taxon>
        <taxon>Pezizomycotina</taxon>
        <taxon>Sordariomycetes</taxon>
        <taxon>Sordariomycetidae</taxon>
        <taxon>Sordariales</taxon>
        <taxon>Podosporaceae</taxon>
        <taxon>Podospora</taxon>
    </lineage>
</organism>
<keyword evidence="5" id="KW-0067">ATP-binding</keyword>
<keyword evidence="6" id="KW-0103">Bromodomain</keyword>
<feature type="compositionally biased region" description="Acidic residues" evidence="8">
    <location>
        <begin position="62"/>
        <end position="94"/>
    </location>
</feature>
<feature type="domain" description="AAA+ ATPase" evidence="9">
    <location>
        <begin position="660"/>
        <end position="801"/>
    </location>
</feature>
<evidence type="ECO:0000256" key="4">
    <source>
        <dbReference type="ARBA" id="ARBA00022801"/>
    </source>
</evidence>
<dbReference type="GO" id="GO:0005524">
    <property type="term" value="F:ATP binding"/>
    <property type="evidence" value="ECO:0007669"/>
    <property type="project" value="UniProtKB-KW"/>
</dbReference>
<dbReference type="Proteomes" id="UP001285441">
    <property type="component" value="Unassembled WGS sequence"/>
</dbReference>
<evidence type="ECO:0000256" key="5">
    <source>
        <dbReference type="ARBA" id="ARBA00022840"/>
    </source>
</evidence>
<feature type="region of interest" description="Disordered" evidence="8">
    <location>
        <begin position="1"/>
        <end position="514"/>
    </location>
</feature>
<dbReference type="Pfam" id="PF00004">
    <property type="entry name" value="AAA"/>
    <property type="match status" value="2"/>
</dbReference>
<feature type="domain" description="AAA+ ATPase" evidence="9">
    <location>
        <begin position="962"/>
        <end position="1095"/>
    </location>
</feature>
<dbReference type="GO" id="GO:0045815">
    <property type="term" value="P:transcription initiation-coupled chromatin remodeling"/>
    <property type="evidence" value="ECO:0007669"/>
    <property type="project" value="TreeGrafter"/>
</dbReference>
<comment type="similarity">
    <text evidence="2">Belongs to the AAA ATPase family.</text>
</comment>
<feature type="compositionally biased region" description="Low complexity" evidence="8">
    <location>
        <begin position="327"/>
        <end position="337"/>
    </location>
</feature>
<dbReference type="CDD" id="cd05491">
    <property type="entry name" value="Bromo_TBP7_like"/>
    <property type="match status" value="1"/>
</dbReference>
<feature type="compositionally biased region" description="Low complexity" evidence="8">
    <location>
        <begin position="405"/>
        <end position="415"/>
    </location>
</feature>
<dbReference type="PANTHER" id="PTHR23069:SF0">
    <property type="entry name" value="TAT-BINDING HOMOLOG 7"/>
    <property type="match status" value="1"/>
</dbReference>
<dbReference type="GO" id="GO:0005634">
    <property type="term" value="C:nucleus"/>
    <property type="evidence" value="ECO:0007669"/>
    <property type="project" value="UniProtKB-SubCell"/>
</dbReference>
<dbReference type="PANTHER" id="PTHR23069">
    <property type="entry name" value="AAA DOMAIN-CONTAINING"/>
    <property type="match status" value="1"/>
</dbReference>
<dbReference type="InterPro" id="IPR003959">
    <property type="entry name" value="ATPase_AAA_core"/>
</dbReference>
<keyword evidence="3" id="KW-0547">Nucleotide-binding</keyword>
<evidence type="ECO:0000256" key="8">
    <source>
        <dbReference type="SAM" id="MobiDB-lite"/>
    </source>
</evidence>
<evidence type="ECO:0000256" key="2">
    <source>
        <dbReference type="ARBA" id="ARBA00006914"/>
    </source>
</evidence>
<keyword evidence="7" id="KW-0539">Nucleus</keyword>
<feature type="compositionally biased region" description="Basic residues" evidence="8">
    <location>
        <begin position="352"/>
        <end position="363"/>
    </location>
</feature>
<evidence type="ECO:0000259" key="9">
    <source>
        <dbReference type="SMART" id="SM00382"/>
    </source>
</evidence>
<dbReference type="GO" id="GO:0006337">
    <property type="term" value="P:nucleosome disassembly"/>
    <property type="evidence" value="ECO:0007669"/>
    <property type="project" value="TreeGrafter"/>
</dbReference>
<comment type="caution">
    <text evidence="10">The sequence shown here is derived from an EMBL/GenBank/DDBJ whole genome shotgun (WGS) entry which is preliminary data.</text>
</comment>
<feature type="compositionally biased region" description="Low complexity" evidence="8">
    <location>
        <begin position="1589"/>
        <end position="1603"/>
    </location>
</feature>
<feature type="region of interest" description="Disordered" evidence="8">
    <location>
        <begin position="1337"/>
        <end position="1607"/>
    </location>
</feature>